<dbReference type="Proteomes" id="UP000038009">
    <property type="component" value="Unassembled WGS sequence"/>
</dbReference>
<feature type="region of interest" description="Disordered" evidence="1">
    <location>
        <begin position="43"/>
        <end position="64"/>
    </location>
</feature>
<dbReference type="AlphaFoldDB" id="A0A0N0P709"/>
<reference evidence="2 3" key="1">
    <citation type="journal article" date="2015" name="PLoS Pathog.">
        <title>Leptomonas seymouri: Adaptations to the Dixenous Life Cycle Analyzed by Genome Sequencing, Transcriptome Profiling and Co-infection with Leishmania donovani.</title>
        <authorList>
            <person name="Kraeva N."/>
            <person name="Butenko A."/>
            <person name="Hlavacova J."/>
            <person name="Kostygov A."/>
            <person name="Myskova J."/>
            <person name="Grybchuk D."/>
            <person name="Lestinova T."/>
            <person name="Votypka J."/>
            <person name="Volf P."/>
            <person name="Opperdoes F."/>
            <person name="Flegontov P."/>
            <person name="Lukes J."/>
            <person name="Yurchenko V."/>
        </authorList>
    </citation>
    <scope>NUCLEOTIDE SEQUENCE [LARGE SCALE GENOMIC DNA]</scope>
    <source>
        <strain evidence="2 3">ATCC 30220</strain>
    </source>
</reference>
<evidence type="ECO:0000313" key="3">
    <source>
        <dbReference type="Proteomes" id="UP000038009"/>
    </source>
</evidence>
<evidence type="ECO:0000256" key="1">
    <source>
        <dbReference type="SAM" id="MobiDB-lite"/>
    </source>
</evidence>
<dbReference type="OMA" id="LCCAINV"/>
<proteinExistence type="predicted"/>
<sequence length="598" mass="64134">MSRKRARCSAGALGGIDDVAGISTGHPLAASALIEEEGPFVCYSSHSRSQDDENDGEGSAVSSPVPQCRRVLYPSLSVHSSPTAPSAGLSVSTDNATDSLGGDEIDLLRRKDEEMADLALFLAKAVGEAPSPLSMHELLNFLGKAGIPRVLLALKRTEGTEAFVRSLSRAHPDPPQRVLLLRLFVELLECVEVEIFFHRDAITFLVESLVPSGTHEQAARSSPPSTRTAVHWSARKRRTPPSVAPLSSESPQSPSETRIDELDARAQALFPSSFGSGSSPATDATTTLLSLQALLTLAFRHHRCLLTSPSTSSFPLSFVQAGGLERSGELLLDTNARGSTLSLLEVLTALDVLGRERVRLLKLMPILVSLLGAVAQGGRVAVLKVLTNITNLLPSAFSETNTVEAFMEFMRCVLVPPSLDGDVEEQETFVLCCAINVVKYEAKEGAAVQPAFSRAFMACSDVLPAVARSMATRYHCSDAEQLVLSGYAALLLAGLSLVDLADTEMSCLRVPVMTAVAAALRGTRIGTFTDRQPMRAVAAIIQEFLLFQSAAGTLTKEALFEMDCLVRRVRQHNHIAVAKDSDKEALEDDDEVTLGDML</sequence>
<organism evidence="2 3">
    <name type="scientific">Leptomonas seymouri</name>
    <dbReference type="NCBI Taxonomy" id="5684"/>
    <lineage>
        <taxon>Eukaryota</taxon>
        <taxon>Discoba</taxon>
        <taxon>Euglenozoa</taxon>
        <taxon>Kinetoplastea</taxon>
        <taxon>Metakinetoplastina</taxon>
        <taxon>Trypanosomatida</taxon>
        <taxon>Trypanosomatidae</taxon>
        <taxon>Leishmaniinae</taxon>
        <taxon>Leptomonas</taxon>
    </lineage>
</organism>
<dbReference type="OrthoDB" id="273534at2759"/>
<dbReference type="EMBL" id="LJSK01000057">
    <property type="protein sequence ID" value="KPI88256.1"/>
    <property type="molecule type" value="Genomic_DNA"/>
</dbReference>
<protein>
    <recommendedName>
        <fullName evidence="4">Wings apart-like protein C-terminal domain-containing protein</fullName>
    </recommendedName>
</protein>
<feature type="region of interest" description="Disordered" evidence="1">
    <location>
        <begin position="213"/>
        <end position="257"/>
    </location>
</feature>
<feature type="compositionally biased region" description="Low complexity" evidence="1">
    <location>
        <begin position="247"/>
        <end position="256"/>
    </location>
</feature>
<feature type="compositionally biased region" description="Polar residues" evidence="1">
    <location>
        <begin position="219"/>
        <end position="228"/>
    </location>
</feature>
<accession>A0A0N0P709</accession>
<evidence type="ECO:0008006" key="4">
    <source>
        <dbReference type="Google" id="ProtNLM"/>
    </source>
</evidence>
<name>A0A0N0P709_LEPSE</name>
<evidence type="ECO:0000313" key="2">
    <source>
        <dbReference type="EMBL" id="KPI88256.1"/>
    </source>
</evidence>
<dbReference type="VEuPathDB" id="TriTrypDB:Lsey_0057_0310"/>
<keyword evidence="3" id="KW-1185">Reference proteome</keyword>
<comment type="caution">
    <text evidence="2">The sequence shown here is derived from an EMBL/GenBank/DDBJ whole genome shotgun (WGS) entry which is preliminary data.</text>
</comment>
<gene>
    <name evidence="2" type="ORF">ABL78_2680</name>
</gene>